<keyword evidence="2" id="KW-1185">Reference proteome</keyword>
<reference evidence="1 2" key="1">
    <citation type="submission" date="2019-02" db="EMBL/GenBank/DDBJ databases">
        <title>Deep-cultivation of Planctomycetes and their phenomic and genomic characterization uncovers novel biology.</title>
        <authorList>
            <person name="Wiegand S."/>
            <person name="Jogler M."/>
            <person name="Boedeker C."/>
            <person name="Pinto D."/>
            <person name="Vollmers J."/>
            <person name="Rivas-Marin E."/>
            <person name="Kohn T."/>
            <person name="Peeters S.H."/>
            <person name="Heuer A."/>
            <person name="Rast P."/>
            <person name="Oberbeckmann S."/>
            <person name="Bunk B."/>
            <person name="Jeske O."/>
            <person name="Meyerdierks A."/>
            <person name="Storesund J.E."/>
            <person name="Kallscheuer N."/>
            <person name="Luecker S."/>
            <person name="Lage O.M."/>
            <person name="Pohl T."/>
            <person name="Merkel B.J."/>
            <person name="Hornburger P."/>
            <person name="Mueller R.-W."/>
            <person name="Bruemmer F."/>
            <person name="Labrenz M."/>
            <person name="Spormann A.M."/>
            <person name="Op den Camp H."/>
            <person name="Overmann J."/>
            <person name="Amann R."/>
            <person name="Jetten M.S.M."/>
            <person name="Mascher T."/>
            <person name="Medema M.H."/>
            <person name="Devos D.P."/>
            <person name="Kaster A.-K."/>
            <person name="Ovreas L."/>
            <person name="Rohde M."/>
            <person name="Galperin M.Y."/>
            <person name="Jogler C."/>
        </authorList>
    </citation>
    <scope>NUCLEOTIDE SEQUENCE [LARGE SCALE GENOMIC DNA]</scope>
    <source>
        <strain evidence="1 2">Mal52</strain>
    </source>
</reference>
<evidence type="ECO:0000313" key="2">
    <source>
        <dbReference type="Proteomes" id="UP000319383"/>
    </source>
</evidence>
<organism evidence="1 2">
    <name type="scientific">Symmachiella dynata</name>
    <dbReference type="NCBI Taxonomy" id="2527995"/>
    <lineage>
        <taxon>Bacteria</taxon>
        <taxon>Pseudomonadati</taxon>
        <taxon>Planctomycetota</taxon>
        <taxon>Planctomycetia</taxon>
        <taxon>Planctomycetales</taxon>
        <taxon>Planctomycetaceae</taxon>
        <taxon>Symmachiella</taxon>
    </lineage>
</organism>
<name>A0A517ZVU2_9PLAN</name>
<accession>A0A517ZVU2</accession>
<dbReference type="EMBL" id="CP036276">
    <property type="protein sequence ID" value="QDU46598.1"/>
    <property type="molecule type" value="Genomic_DNA"/>
</dbReference>
<dbReference type="KEGG" id="sdyn:Mal52_51200"/>
<dbReference type="AlphaFoldDB" id="A0A517ZVU2"/>
<evidence type="ECO:0000313" key="1">
    <source>
        <dbReference type="EMBL" id="QDU46598.1"/>
    </source>
</evidence>
<gene>
    <name evidence="1" type="ORF">Mal52_51200</name>
</gene>
<sequence length="85" mass="8952">MAVRPAALLVGSVVVRIPAAGVAKNQRPGCDPAGKYQKTAGLDLGVKLTRFLIRILHRPNCICDATHISGSAGHGDAPSRRRGRL</sequence>
<dbReference type="Proteomes" id="UP000319383">
    <property type="component" value="Chromosome"/>
</dbReference>
<proteinExistence type="predicted"/>
<protein>
    <submittedName>
        <fullName evidence="1">Uncharacterized protein</fullName>
    </submittedName>
</protein>